<dbReference type="EMBL" id="JACTNZ010000006">
    <property type="protein sequence ID" value="KAG5544574.1"/>
    <property type="molecule type" value="Genomic_DNA"/>
</dbReference>
<name>A0AAV6JWQ8_9ERIC</name>
<gene>
    <name evidence="1" type="ORF">RHGRI_017115</name>
</gene>
<keyword evidence="2" id="KW-1185">Reference proteome</keyword>
<dbReference type="AlphaFoldDB" id="A0AAV6JWQ8"/>
<evidence type="ECO:0000313" key="2">
    <source>
        <dbReference type="Proteomes" id="UP000823749"/>
    </source>
</evidence>
<proteinExistence type="predicted"/>
<comment type="caution">
    <text evidence="1">The sequence shown here is derived from an EMBL/GenBank/DDBJ whole genome shotgun (WGS) entry which is preliminary data.</text>
</comment>
<organism evidence="1 2">
    <name type="scientific">Rhododendron griersonianum</name>
    <dbReference type="NCBI Taxonomy" id="479676"/>
    <lineage>
        <taxon>Eukaryota</taxon>
        <taxon>Viridiplantae</taxon>
        <taxon>Streptophyta</taxon>
        <taxon>Embryophyta</taxon>
        <taxon>Tracheophyta</taxon>
        <taxon>Spermatophyta</taxon>
        <taxon>Magnoliopsida</taxon>
        <taxon>eudicotyledons</taxon>
        <taxon>Gunneridae</taxon>
        <taxon>Pentapetalae</taxon>
        <taxon>asterids</taxon>
        <taxon>Ericales</taxon>
        <taxon>Ericaceae</taxon>
        <taxon>Ericoideae</taxon>
        <taxon>Rhodoreae</taxon>
        <taxon>Rhododendron</taxon>
    </lineage>
</organism>
<sequence length="61" mass="6948">MGVYSKRLGMTLVQLLTKSWKKSRLVQALEGMWPRLWITQHLPGLGGSTFHFCAEVSFLVL</sequence>
<accession>A0AAV6JWQ8</accession>
<protein>
    <submittedName>
        <fullName evidence="1">Uncharacterized protein</fullName>
    </submittedName>
</protein>
<dbReference type="Proteomes" id="UP000823749">
    <property type="component" value="Chromosome 6"/>
</dbReference>
<reference evidence="1 2" key="1">
    <citation type="submission" date="2020-08" db="EMBL/GenBank/DDBJ databases">
        <title>Plant Genome Project.</title>
        <authorList>
            <person name="Zhang R.-G."/>
        </authorList>
    </citation>
    <scope>NUCLEOTIDE SEQUENCE [LARGE SCALE GENOMIC DNA]</scope>
    <source>
        <strain evidence="1">WSP0</strain>
        <tissue evidence="1">Leaf</tissue>
    </source>
</reference>
<evidence type="ECO:0000313" key="1">
    <source>
        <dbReference type="EMBL" id="KAG5544574.1"/>
    </source>
</evidence>